<proteinExistence type="predicted"/>
<dbReference type="EMBL" id="SNZG01000072">
    <property type="protein sequence ID" value="TDR31729.1"/>
    <property type="molecule type" value="Genomic_DNA"/>
</dbReference>
<accession>A0A8B4Q8K1</accession>
<dbReference type="Gene3D" id="3.90.640.20">
    <property type="entry name" value="Heat-shock cognate protein, ATPase"/>
    <property type="match status" value="1"/>
</dbReference>
<dbReference type="Proteomes" id="UP000254330">
    <property type="component" value="Unassembled WGS sequence"/>
</dbReference>
<dbReference type="EMBL" id="UGNP01000001">
    <property type="protein sequence ID" value="STX08610.1"/>
    <property type="molecule type" value="Genomic_DNA"/>
</dbReference>
<evidence type="ECO:0000313" key="6">
    <source>
        <dbReference type="Proteomes" id="UP000294641"/>
    </source>
</evidence>
<keyword evidence="1" id="KW-0812">Transmembrane</keyword>
<evidence type="ECO:0000256" key="1">
    <source>
        <dbReference type="SAM" id="Phobius"/>
    </source>
</evidence>
<keyword evidence="6" id="KW-1185">Reference proteome</keyword>
<dbReference type="Proteomes" id="UP000294641">
    <property type="component" value="Unassembled WGS sequence"/>
</dbReference>
<dbReference type="InterPro" id="IPR021729">
    <property type="entry name" value="DUF3298"/>
</dbReference>
<sequence length="285" mass="32526">MNKQLKDLKSNYEEQNTPIELEQMIAGFKKRRSARRFYYNSIISIVALMLMFLTSLNISPVLAANMAKIPGFEPIVSALTITKDDSLHKADITVPKVIGTSKEIVALNAKFEKEGKELYKQFALDAKVVHDGHVGIESDYIVKTEKTNLLSFGQYTVNTVASSSTTMKYTSIDPQKQMIITLPSLFKDKAYVNRISLYIEEQMKKEMAKEHTDKTYWVKTGKPEDDLFEAFTKIKKNQNFYINKKNHLVISFDKYEVGPGAMGIVEFEIPTKVINDLLLPNKYIK</sequence>
<evidence type="ECO:0000313" key="5">
    <source>
        <dbReference type="Proteomes" id="UP000254330"/>
    </source>
</evidence>
<name>A0A8B4Q8K1_9BACL</name>
<gene>
    <name evidence="3" type="primary">rsiV_1</name>
    <name evidence="4" type="ORF">DFR61_1726</name>
    <name evidence="3" type="ORF">NCTC10597_00276</name>
</gene>
<reference evidence="4 6" key="2">
    <citation type="submission" date="2019-03" db="EMBL/GenBank/DDBJ databases">
        <title>Genomic Encyclopedia of Type Strains, Phase IV (KMG-IV): sequencing the most valuable type-strain genomes for metagenomic binning, comparative biology and taxonomic classification.</title>
        <authorList>
            <person name="Goeker M."/>
        </authorList>
    </citation>
    <scope>NUCLEOTIDE SEQUENCE [LARGE SCALE GENOMIC DNA]</scope>
    <source>
        <strain evidence="4 6">DSM 20580</strain>
    </source>
</reference>
<reference evidence="3 5" key="1">
    <citation type="submission" date="2018-06" db="EMBL/GenBank/DDBJ databases">
        <authorList>
            <consortium name="Pathogen Informatics"/>
            <person name="Doyle S."/>
        </authorList>
    </citation>
    <scope>NUCLEOTIDE SEQUENCE [LARGE SCALE GENOMIC DNA]</scope>
    <source>
        <strain evidence="3 5">NCTC10597</strain>
    </source>
</reference>
<comment type="caution">
    <text evidence="3">The sequence shown here is derived from an EMBL/GenBank/DDBJ whole genome shotgun (WGS) entry which is preliminary data.</text>
</comment>
<dbReference type="AlphaFoldDB" id="A0A8B4Q8K1"/>
<feature type="domain" description="DUF3298" evidence="2">
    <location>
        <begin position="185"/>
        <end position="271"/>
    </location>
</feature>
<dbReference type="Gene3D" id="3.30.565.40">
    <property type="entry name" value="Fervidobacterium nodosum Rt17-B1 like"/>
    <property type="match status" value="1"/>
</dbReference>
<dbReference type="OrthoDB" id="4990at2"/>
<protein>
    <submittedName>
        <fullName evidence="3">Anti-sigma-V factor rsiV</fullName>
    </submittedName>
    <submittedName>
        <fullName evidence="4">Uncharacterized protein DUF3298</fullName>
    </submittedName>
</protein>
<evidence type="ECO:0000313" key="3">
    <source>
        <dbReference type="EMBL" id="STX08610.1"/>
    </source>
</evidence>
<feature type="transmembrane region" description="Helical" evidence="1">
    <location>
        <begin position="37"/>
        <end position="58"/>
    </location>
</feature>
<evidence type="ECO:0000313" key="4">
    <source>
        <dbReference type="EMBL" id="TDR31729.1"/>
    </source>
</evidence>
<keyword evidence="1" id="KW-1133">Transmembrane helix</keyword>
<dbReference type="InterPro" id="IPR037126">
    <property type="entry name" value="PdaC/RsiV-like_sf"/>
</dbReference>
<evidence type="ECO:0000259" key="2">
    <source>
        <dbReference type="Pfam" id="PF11738"/>
    </source>
</evidence>
<keyword evidence="1" id="KW-0472">Membrane</keyword>
<dbReference type="Pfam" id="PF11738">
    <property type="entry name" value="DUF3298"/>
    <property type="match status" value="1"/>
</dbReference>
<organism evidence="3 5">
    <name type="scientific">Kurthia zopfii</name>
    <dbReference type="NCBI Taxonomy" id="1650"/>
    <lineage>
        <taxon>Bacteria</taxon>
        <taxon>Bacillati</taxon>
        <taxon>Bacillota</taxon>
        <taxon>Bacilli</taxon>
        <taxon>Bacillales</taxon>
        <taxon>Caryophanaceae</taxon>
        <taxon>Kurthia</taxon>
    </lineage>
</organism>
<dbReference type="RefSeq" id="WP_109350916.1">
    <property type="nucleotide sequence ID" value="NZ_BJUE01000100.1"/>
</dbReference>